<dbReference type="GO" id="GO:0005886">
    <property type="term" value="C:plasma membrane"/>
    <property type="evidence" value="ECO:0007669"/>
    <property type="project" value="UniProtKB-SubCell"/>
</dbReference>
<evidence type="ECO:0000256" key="9">
    <source>
        <dbReference type="ARBA" id="ARBA00025772"/>
    </source>
</evidence>
<keyword evidence="3" id="KW-1003">Cell membrane</keyword>
<evidence type="ECO:0000256" key="11">
    <source>
        <dbReference type="SAM" id="Phobius"/>
    </source>
</evidence>
<dbReference type="InterPro" id="IPR045584">
    <property type="entry name" value="Pilin-like"/>
</dbReference>
<dbReference type="Proteomes" id="UP000595095">
    <property type="component" value="Chromosome"/>
</dbReference>
<dbReference type="GO" id="GO:0015627">
    <property type="term" value="C:type II protein secretion system complex"/>
    <property type="evidence" value="ECO:0007669"/>
    <property type="project" value="InterPro"/>
</dbReference>
<name>A0A7S9DYW5_9ALTE</name>
<evidence type="ECO:0000313" key="13">
    <source>
        <dbReference type="EMBL" id="QPG06507.1"/>
    </source>
</evidence>
<organism evidence="13 14">
    <name type="scientific">Salinimonas marina</name>
    <dbReference type="NCBI Taxonomy" id="2785918"/>
    <lineage>
        <taxon>Bacteria</taxon>
        <taxon>Pseudomonadati</taxon>
        <taxon>Pseudomonadota</taxon>
        <taxon>Gammaproteobacteria</taxon>
        <taxon>Alteromonadales</taxon>
        <taxon>Alteromonadaceae</taxon>
        <taxon>Alteromonas/Salinimonas group</taxon>
        <taxon>Salinimonas</taxon>
    </lineage>
</organism>
<comment type="similarity">
    <text evidence="9">Belongs to the GSP H family.</text>
</comment>
<evidence type="ECO:0000256" key="1">
    <source>
        <dbReference type="ARBA" id="ARBA00004377"/>
    </source>
</evidence>
<evidence type="ECO:0000259" key="12">
    <source>
        <dbReference type="Pfam" id="PF12019"/>
    </source>
</evidence>
<evidence type="ECO:0000256" key="8">
    <source>
        <dbReference type="ARBA" id="ARBA00023136"/>
    </source>
</evidence>
<keyword evidence="8 11" id="KW-0472">Membrane</keyword>
<keyword evidence="6 11" id="KW-0812">Transmembrane</keyword>
<dbReference type="RefSeq" id="WP_195811583.1">
    <property type="nucleotide sequence ID" value="NZ_CP064795.1"/>
</dbReference>
<dbReference type="AlphaFoldDB" id="A0A7S9DYW5"/>
<dbReference type="NCBIfam" id="TIGR02532">
    <property type="entry name" value="IV_pilin_GFxxxE"/>
    <property type="match status" value="1"/>
</dbReference>
<dbReference type="SUPFAM" id="SSF54523">
    <property type="entry name" value="Pili subunits"/>
    <property type="match status" value="1"/>
</dbReference>
<evidence type="ECO:0000313" key="14">
    <source>
        <dbReference type="Proteomes" id="UP000595095"/>
    </source>
</evidence>
<keyword evidence="4" id="KW-0488">Methylation</keyword>
<comment type="subcellular location">
    <subcellularLocation>
        <location evidence="1">Cell inner membrane</location>
        <topology evidence="1">Single-pass membrane protein</topology>
    </subcellularLocation>
</comment>
<dbReference type="Pfam" id="PF07963">
    <property type="entry name" value="N_methyl"/>
    <property type="match status" value="1"/>
</dbReference>
<dbReference type="Pfam" id="PF12019">
    <property type="entry name" value="GspH"/>
    <property type="match status" value="1"/>
</dbReference>
<evidence type="ECO:0000256" key="2">
    <source>
        <dbReference type="ARBA" id="ARBA00021549"/>
    </source>
</evidence>
<evidence type="ECO:0000256" key="10">
    <source>
        <dbReference type="ARBA" id="ARBA00030775"/>
    </source>
</evidence>
<feature type="domain" description="General secretion pathway GspH" evidence="12">
    <location>
        <begin position="43"/>
        <end position="156"/>
    </location>
</feature>
<reference evidence="13 14" key="1">
    <citation type="submission" date="2020-11" db="EMBL/GenBank/DDBJ databases">
        <title>Complete genome sequence for Salinimonas sp. strain G2-b.</title>
        <authorList>
            <person name="Park S.-J."/>
        </authorList>
    </citation>
    <scope>NUCLEOTIDE SEQUENCE [LARGE SCALE GENOMIC DNA]</scope>
    <source>
        <strain evidence="13 14">G2-b</strain>
    </source>
</reference>
<evidence type="ECO:0000256" key="5">
    <source>
        <dbReference type="ARBA" id="ARBA00022519"/>
    </source>
</evidence>
<keyword evidence="7 11" id="KW-1133">Transmembrane helix</keyword>
<sequence length="181" mass="18867">MLKQHGLTLVELMITVAIASILITVGAPGISSILQQNQVIADINNISSVARVARFTAVDESASVVMCPTNNYTKCESDWSLAKMVFLDADNDGQLGGAETLLVATDPVSSSNTISGVTGSLVFRADGSVSQQASIQICPASGNNKYASALLISLWGRLAIATDDDDNGIREDISGTDLSCS</sequence>
<evidence type="ECO:0000256" key="7">
    <source>
        <dbReference type="ARBA" id="ARBA00022989"/>
    </source>
</evidence>
<accession>A0A7S9DYW5</accession>
<protein>
    <recommendedName>
        <fullName evidence="2">Type II secretion system protein H</fullName>
    </recommendedName>
    <alternativeName>
        <fullName evidence="10">General secretion pathway protein H</fullName>
    </alternativeName>
</protein>
<evidence type="ECO:0000256" key="6">
    <source>
        <dbReference type="ARBA" id="ARBA00022692"/>
    </source>
</evidence>
<keyword evidence="14" id="KW-1185">Reference proteome</keyword>
<evidence type="ECO:0000256" key="3">
    <source>
        <dbReference type="ARBA" id="ARBA00022475"/>
    </source>
</evidence>
<dbReference type="KEGG" id="smaa:IT774_04870"/>
<dbReference type="InterPro" id="IPR012902">
    <property type="entry name" value="N_methyl_site"/>
</dbReference>
<dbReference type="PROSITE" id="PS00409">
    <property type="entry name" value="PROKAR_NTER_METHYL"/>
    <property type="match status" value="1"/>
</dbReference>
<dbReference type="InterPro" id="IPR022346">
    <property type="entry name" value="T2SS_GspH"/>
</dbReference>
<dbReference type="GO" id="GO:0015628">
    <property type="term" value="P:protein secretion by the type II secretion system"/>
    <property type="evidence" value="ECO:0007669"/>
    <property type="project" value="InterPro"/>
</dbReference>
<dbReference type="EMBL" id="CP064795">
    <property type="protein sequence ID" value="QPG06507.1"/>
    <property type="molecule type" value="Genomic_DNA"/>
</dbReference>
<dbReference type="Gene3D" id="3.55.40.10">
    <property type="entry name" value="minor pseudopilin epsh domain"/>
    <property type="match status" value="1"/>
</dbReference>
<proteinExistence type="inferred from homology"/>
<keyword evidence="5" id="KW-0997">Cell inner membrane</keyword>
<feature type="transmembrane region" description="Helical" evidence="11">
    <location>
        <begin position="12"/>
        <end position="34"/>
    </location>
</feature>
<evidence type="ECO:0000256" key="4">
    <source>
        <dbReference type="ARBA" id="ARBA00022481"/>
    </source>
</evidence>
<gene>
    <name evidence="13" type="ORF">IT774_04870</name>
</gene>